<feature type="compositionally biased region" description="Basic and acidic residues" evidence="1">
    <location>
        <begin position="35"/>
        <end position="46"/>
    </location>
</feature>
<feature type="compositionally biased region" description="Basic and acidic residues" evidence="1">
    <location>
        <begin position="7"/>
        <end position="27"/>
    </location>
</feature>
<dbReference type="Proteomes" id="UP001552479">
    <property type="component" value="Unassembled WGS sequence"/>
</dbReference>
<organism evidence="2 3">
    <name type="scientific">Streptomyces roseoverticillatus</name>
    <dbReference type="NCBI Taxonomy" id="66429"/>
    <lineage>
        <taxon>Bacteria</taxon>
        <taxon>Bacillati</taxon>
        <taxon>Actinomycetota</taxon>
        <taxon>Actinomycetes</taxon>
        <taxon>Kitasatosporales</taxon>
        <taxon>Streptomycetaceae</taxon>
        <taxon>Streptomyces</taxon>
    </lineage>
</organism>
<dbReference type="RefSeq" id="WP_359099116.1">
    <property type="nucleotide sequence ID" value="NZ_JBEZGT010000011.1"/>
</dbReference>
<accession>A0ABV3IY98</accession>
<proteinExistence type="predicted"/>
<dbReference type="EMBL" id="JBFASG010000022">
    <property type="protein sequence ID" value="MEV4925430.1"/>
    <property type="molecule type" value="Genomic_DNA"/>
</dbReference>
<reference evidence="2 3" key="1">
    <citation type="submission" date="2024-06" db="EMBL/GenBank/DDBJ databases">
        <title>The Natural Products Discovery Center: Release of the First 8490 Sequenced Strains for Exploring Actinobacteria Biosynthetic Diversity.</title>
        <authorList>
            <person name="Kalkreuter E."/>
            <person name="Kautsar S.A."/>
            <person name="Yang D."/>
            <person name="Bader C.D."/>
            <person name="Teijaro C.N."/>
            <person name="Fluegel L."/>
            <person name="Davis C.M."/>
            <person name="Simpson J.R."/>
            <person name="Lauterbach L."/>
            <person name="Steele A.D."/>
            <person name="Gui C."/>
            <person name="Meng S."/>
            <person name="Li G."/>
            <person name="Viehrig K."/>
            <person name="Ye F."/>
            <person name="Su P."/>
            <person name="Kiefer A.F."/>
            <person name="Nichols A."/>
            <person name="Cepeda A.J."/>
            <person name="Yan W."/>
            <person name="Fan B."/>
            <person name="Jiang Y."/>
            <person name="Adhikari A."/>
            <person name="Zheng C.-J."/>
            <person name="Schuster L."/>
            <person name="Cowan T.M."/>
            <person name="Smanski M.J."/>
            <person name="Chevrette M.G."/>
            <person name="De Carvalho L.P.S."/>
            <person name="Shen B."/>
        </authorList>
    </citation>
    <scope>NUCLEOTIDE SEQUENCE [LARGE SCALE GENOMIC DNA]</scope>
    <source>
        <strain evidence="2 3">NPDC053791</strain>
    </source>
</reference>
<comment type="caution">
    <text evidence="2">The sequence shown here is derived from an EMBL/GenBank/DDBJ whole genome shotgun (WGS) entry which is preliminary data.</text>
</comment>
<sequence>MGRIRVGKADVKPDTPAHVRGIREGNKGPHTRQTGHHEDGTVDARKSTGIHWKKHNSIAETMPNIPPG</sequence>
<protein>
    <submittedName>
        <fullName evidence="2">Uncharacterized protein</fullName>
    </submittedName>
</protein>
<feature type="region of interest" description="Disordered" evidence="1">
    <location>
        <begin position="1"/>
        <end position="68"/>
    </location>
</feature>
<evidence type="ECO:0000313" key="3">
    <source>
        <dbReference type="Proteomes" id="UP001552479"/>
    </source>
</evidence>
<name>A0ABV3IY98_9ACTN</name>
<evidence type="ECO:0000256" key="1">
    <source>
        <dbReference type="SAM" id="MobiDB-lite"/>
    </source>
</evidence>
<gene>
    <name evidence="2" type="ORF">AB0L03_21815</name>
</gene>
<keyword evidence="3" id="KW-1185">Reference proteome</keyword>
<evidence type="ECO:0000313" key="2">
    <source>
        <dbReference type="EMBL" id="MEV4925430.1"/>
    </source>
</evidence>